<dbReference type="EMBL" id="AP024110">
    <property type="protein sequence ID" value="BCM26293.1"/>
    <property type="molecule type" value="Genomic_DNA"/>
</dbReference>
<evidence type="ECO:0000313" key="4">
    <source>
        <dbReference type="Proteomes" id="UP000826722"/>
    </source>
</evidence>
<organism evidence="3 4">
    <name type="scientific">Methyloradius palustris</name>
    <dbReference type="NCBI Taxonomy" id="2778876"/>
    <lineage>
        <taxon>Bacteria</taxon>
        <taxon>Pseudomonadati</taxon>
        <taxon>Pseudomonadota</taxon>
        <taxon>Betaproteobacteria</taxon>
        <taxon>Nitrosomonadales</taxon>
        <taxon>Methylophilaceae</taxon>
        <taxon>Methyloradius</taxon>
    </lineage>
</organism>
<sequence length="301" mass="32697">MNKYLKSVLLMAATFSIVEAGTASAQDKLETAPTKFIEASGIKFSYRTLGKSTGTPLILLQHFTGTMDYWDPAVVNGLAKERPVIVFNNTGVGSTSGKTPDNVAQMSTDALAFINALGYKKVDLLGFSLGGFIAQELAAEHPDLIGKVILAGTSYQGGGDHLMQVLGEAFSQKDSPDPRLWLFFTHSPESQQAGREFIKRASARTQNRDPESGKDIADAQAKALIVWTNTNDPENKLLKSITQPVLIVQGSNDTMLGTESSVTMFKTLKNAQLVLFPDSNHGSIFQYHDTFVKTANDFLNQ</sequence>
<name>A0A8D5K219_9PROT</name>
<evidence type="ECO:0000259" key="2">
    <source>
        <dbReference type="Pfam" id="PF00561"/>
    </source>
</evidence>
<reference evidence="3" key="1">
    <citation type="journal article" date="2021" name="Arch. Microbiol.">
        <title>Methyloradius palustris gen. nov., sp. nov., a methanol-oxidizing bacterium isolated from snow.</title>
        <authorList>
            <person name="Miyadera T."/>
            <person name="Kojima H."/>
            <person name="Fukui M."/>
        </authorList>
    </citation>
    <scope>NUCLEOTIDE SEQUENCE</scope>
    <source>
        <strain evidence="3">Zm11</strain>
    </source>
</reference>
<dbReference type="SUPFAM" id="SSF53474">
    <property type="entry name" value="alpha/beta-Hydrolases"/>
    <property type="match status" value="1"/>
</dbReference>
<keyword evidence="3" id="KW-0575">Peroxidase</keyword>
<gene>
    <name evidence="3" type="ORF">ZMTM_25520</name>
</gene>
<dbReference type="RefSeq" id="WP_221764301.1">
    <property type="nucleotide sequence ID" value="NZ_AP024110.1"/>
</dbReference>
<dbReference type="GO" id="GO:0047372">
    <property type="term" value="F:monoacylglycerol lipase activity"/>
    <property type="evidence" value="ECO:0007669"/>
    <property type="project" value="TreeGrafter"/>
</dbReference>
<dbReference type="InterPro" id="IPR000073">
    <property type="entry name" value="AB_hydrolase_1"/>
</dbReference>
<dbReference type="Proteomes" id="UP000826722">
    <property type="component" value="Chromosome"/>
</dbReference>
<dbReference type="AlphaFoldDB" id="A0A8D5K219"/>
<proteinExistence type="predicted"/>
<dbReference type="KEGG" id="mpau:ZMTM_25520"/>
<dbReference type="Pfam" id="PF00561">
    <property type="entry name" value="Abhydrolase_1"/>
    <property type="match status" value="1"/>
</dbReference>
<protein>
    <submittedName>
        <fullName evidence="3">Peroxidase</fullName>
    </submittedName>
</protein>
<feature type="signal peptide" evidence="1">
    <location>
        <begin position="1"/>
        <end position="25"/>
    </location>
</feature>
<feature type="domain" description="AB hydrolase-1" evidence="2">
    <location>
        <begin position="56"/>
        <end position="285"/>
    </location>
</feature>
<evidence type="ECO:0000313" key="3">
    <source>
        <dbReference type="EMBL" id="BCM26293.1"/>
    </source>
</evidence>
<dbReference type="GO" id="GO:0016020">
    <property type="term" value="C:membrane"/>
    <property type="evidence" value="ECO:0007669"/>
    <property type="project" value="TreeGrafter"/>
</dbReference>
<evidence type="ECO:0000256" key="1">
    <source>
        <dbReference type="SAM" id="SignalP"/>
    </source>
</evidence>
<dbReference type="PRINTS" id="PR00111">
    <property type="entry name" value="ABHYDROLASE"/>
</dbReference>
<dbReference type="GO" id="GO:0046464">
    <property type="term" value="P:acylglycerol catabolic process"/>
    <property type="evidence" value="ECO:0007669"/>
    <property type="project" value="TreeGrafter"/>
</dbReference>
<accession>A0A8D5K219</accession>
<feature type="chain" id="PRO_5034693583" evidence="1">
    <location>
        <begin position="26"/>
        <end position="301"/>
    </location>
</feature>
<keyword evidence="4" id="KW-1185">Reference proteome</keyword>
<dbReference type="InterPro" id="IPR029058">
    <property type="entry name" value="AB_hydrolase_fold"/>
</dbReference>
<dbReference type="GO" id="GO:0004601">
    <property type="term" value="F:peroxidase activity"/>
    <property type="evidence" value="ECO:0007669"/>
    <property type="project" value="UniProtKB-KW"/>
</dbReference>
<keyword evidence="3" id="KW-0560">Oxidoreductase</keyword>
<dbReference type="InterPro" id="IPR050266">
    <property type="entry name" value="AB_hydrolase_sf"/>
</dbReference>
<keyword evidence="1" id="KW-0732">Signal</keyword>
<dbReference type="PANTHER" id="PTHR43798:SF5">
    <property type="entry name" value="MONOACYLGLYCEROL LIPASE ABHD6"/>
    <property type="match status" value="1"/>
</dbReference>
<dbReference type="Gene3D" id="3.40.50.1820">
    <property type="entry name" value="alpha/beta hydrolase"/>
    <property type="match status" value="1"/>
</dbReference>
<dbReference type="PANTHER" id="PTHR43798">
    <property type="entry name" value="MONOACYLGLYCEROL LIPASE"/>
    <property type="match status" value="1"/>
</dbReference>